<dbReference type="Gramene" id="AUR62001372-RA">
    <property type="protein sequence ID" value="AUR62001372-RA:cds"/>
    <property type="gene ID" value="AUR62001372"/>
</dbReference>
<dbReference type="AlphaFoldDB" id="A0A803KQR6"/>
<keyword evidence="9" id="KW-1185">Reference proteome</keyword>
<evidence type="ECO:0000256" key="6">
    <source>
        <dbReference type="SAM" id="Phobius"/>
    </source>
</evidence>
<feature type="transmembrane region" description="Helical" evidence="6">
    <location>
        <begin position="318"/>
        <end position="341"/>
    </location>
</feature>
<evidence type="ECO:0000313" key="8">
    <source>
        <dbReference type="EnsemblPlants" id="AUR62001372-RA:cds"/>
    </source>
</evidence>
<organism evidence="8 9">
    <name type="scientific">Chenopodium quinoa</name>
    <name type="common">Quinoa</name>
    <dbReference type="NCBI Taxonomy" id="63459"/>
    <lineage>
        <taxon>Eukaryota</taxon>
        <taxon>Viridiplantae</taxon>
        <taxon>Streptophyta</taxon>
        <taxon>Embryophyta</taxon>
        <taxon>Tracheophyta</taxon>
        <taxon>Spermatophyta</taxon>
        <taxon>Magnoliopsida</taxon>
        <taxon>eudicotyledons</taxon>
        <taxon>Gunneridae</taxon>
        <taxon>Pentapetalae</taxon>
        <taxon>Caryophyllales</taxon>
        <taxon>Chenopodiaceae</taxon>
        <taxon>Chenopodioideae</taxon>
        <taxon>Atripliceae</taxon>
        <taxon>Chenopodium</taxon>
    </lineage>
</organism>
<evidence type="ECO:0000259" key="7">
    <source>
        <dbReference type="Pfam" id="PF01490"/>
    </source>
</evidence>
<dbReference type="Proteomes" id="UP000596660">
    <property type="component" value="Unplaced"/>
</dbReference>
<evidence type="ECO:0000313" key="9">
    <source>
        <dbReference type="Proteomes" id="UP000596660"/>
    </source>
</evidence>
<feature type="domain" description="Amino acid transporter transmembrane" evidence="7">
    <location>
        <begin position="101"/>
        <end position="362"/>
    </location>
</feature>
<evidence type="ECO:0000256" key="2">
    <source>
        <dbReference type="ARBA" id="ARBA00022692"/>
    </source>
</evidence>
<dbReference type="InterPro" id="IPR013057">
    <property type="entry name" value="AA_transpt_TM"/>
</dbReference>
<dbReference type="PANTHER" id="PTHR22950:SF701">
    <property type="entry name" value="AMINO ACID TRANSPORTER AVT1A-LIKE"/>
    <property type="match status" value="1"/>
</dbReference>
<keyword evidence="2 6" id="KW-0812">Transmembrane</keyword>
<keyword evidence="3" id="KW-0813">Transport</keyword>
<evidence type="ECO:0000256" key="1">
    <source>
        <dbReference type="ARBA" id="ARBA00004141"/>
    </source>
</evidence>
<evidence type="ECO:0000256" key="4">
    <source>
        <dbReference type="ARBA" id="ARBA00022989"/>
    </source>
</evidence>
<dbReference type="GO" id="GO:0015179">
    <property type="term" value="F:L-amino acid transmembrane transporter activity"/>
    <property type="evidence" value="ECO:0007669"/>
    <property type="project" value="TreeGrafter"/>
</dbReference>
<keyword evidence="3" id="KW-0029">Amino-acid transport</keyword>
<dbReference type="EnsemblPlants" id="AUR62001372-RA">
    <property type="protein sequence ID" value="AUR62001372-RA:cds"/>
    <property type="gene ID" value="AUR62001372"/>
</dbReference>
<accession>A0A803KQR6</accession>
<feature type="transmembrane region" description="Helical" evidence="6">
    <location>
        <begin position="244"/>
        <end position="265"/>
    </location>
</feature>
<feature type="transmembrane region" description="Helical" evidence="6">
    <location>
        <begin position="217"/>
        <end position="237"/>
    </location>
</feature>
<protein>
    <recommendedName>
        <fullName evidence="7">Amino acid transporter transmembrane domain-containing protein</fullName>
    </recommendedName>
</protein>
<dbReference type="OMA" id="RRQSTWW"/>
<feature type="transmembrane region" description="Helical" evidence="6">
    <location>
        <begin position="177"/>
        <end position="197"/>
    </location>
</feature>
<keyword evidence="4 6" id="KW-1133">Transmembrane helix</keyword>
<comment type="subcellular location">
    <subcellularLocation>
        <location evidence="1">Membrane</location>
        <topology evidence="1">Multi-pass membrane protein</topology>
    </subcellularLocation>
</comment>
<reference evidence="8" key="2">
    <citation type="submission" date="2021-03" db="UniProtKB">
        <authorList>
            <consortium name="EnsemblPlants"/>
        </authorList>
    </citation>
    <scope>IDENTIFICATION</scope>
</reference>
<dbReference type="GO" id="GO:0005774">
    <property type="term" value="C:vacuolar membrane"/>
    <property type="evidence" value="ECO:0007669"/>
    <property type="project" value="TreeGrafter"/>
</dbReference>
<feature type="transmembrane region" description="Helical" evidence="6">
    <location>
        <begin position="285"/>
        <end position="306"/>
    </location>
</feature>
<name>A0A803KQR6_CHEQI</name>
<dbReference type="PANTHER" id="PTHR22950">
    <property type="entry name" value="AMINO ACID TRANSPORTER"/>
    <property type="match status" value="1"/>
</dbReference>
<feature type="transmembrane region" description="Helical" evidence="6">
    <location>
        <begin position="106"/>
        <end position="125"/>
    </location>
</feature>
<feature type="transmembrane region" description="Helical" evidence="6">
    <location>
        <begin position="131"/>
        <end position="150"/>
    </location>
</feature>
<evidence type="ECO:0000256" key="5">
    <source>
        <dbReference type="ARBA" id="ARBA00023136"/>
    </source>
</evidence>
<proteinExistence type="predicted"/>
<sequence length="473" mass="52131">MSPSYANLEISLETTDSLSIAASPNGLSILRQAQDITQSITQSITNISQSHQDLGVKAPFLTPNETSKEQFDRYSSTLTWSSVGKSSFFHPSGEQITYGCNVTQTVFNGFSVFVGIGLLSVPSTIQEGGWASVGLLLLYAGISYFTGYLLRKCMEINKEIITFPDLGAAAFGNFGRIFVSIIFYIELYFSCVEFIMLEAANLAKLFPNVSLHWGDLYLGPVHSLGIISALIVLPICYLRDFRKISFVSVGGVFGVVCIALSLLLVGTTEDIGFHQTGPLVKWNGIPYAFGVFGFCYSGHSVLPNLYHSMSDKKKFQKALTIIFALSISVYLLVAVSGFLMFGEDTDSQVTLNLPENSAATTIALWTTESRRVAVPKSIQQLLVHNSSENYSCRFECLCSVPGSLFRLCDGLYWITTVLTNVYCSSSSRLHKSCQEPVNYTDYYVLCSRGDGACRGSTWNLFFNLQHYPQLLID</sequence>
<keyword evidence="5 6" id="KW-0472">Membrane</keyword>
<dbReference type="Pfam" id="PF01490">
    <property type="entry name" value="Aa_trans"/>
    <property type="match status" value="1"/>
</dbReference>
<evidence type="ECO:0000256" key="3">
    <source>
        <dbReference type="ARBA" id="ARBA00022970"/>
    </source>
</evidence>
<reference evidence="8" key="1">
    <citation type="journal article" date="2017" name="Nature">
        <title>The genome of Chenopodium quinoa.</title>
        <authorList>
            <person name="Jarvis D.E."/>
            <person name="Ho Y.S."/>
            <person name="Lightfoot D.J."/>
            <person name="Schmoeckel S.M."/>
            <person name="Li B."/>
            <person name="Borm T.J.A."/>
            <person name="Ohyanagi H."/>
            <person name="Mineta K."/>
            <person name="Michell C.T."/>
            <person name="Saber N."/>
            <person name="Kharbatia N.M."/>
            <person name="Rupper R.R."/>
            <person name="Sharp A.R."/>
            <person name="Dally N."/>
            <person name="Boughton B.A."/>
            <person name="Woo Y.H."/>
            <person name="Gao G."/>
            <person name="Schijlen E.G.W.M."/>
            <person name="Guo X."/>
            <person name="Momin A.A."/>
            <person name="Negrao S."/>
            <person name="Al-Babili S."/>
            <person name="Gehring C."/>
            <person name="Roessner U."/>
            <person name="Jung C."/>
            <person name="Murphy K."/>
            <person name="Arold S.T."/>
            <person name="Gojobori T."/>
            <person name="van der Linden C.G."/>
            <person name="van Loo E.N."/>
            <person name="Jellen E.N."/>
            <person name="Maughan P.J."/>
            <person name="Tester M."/>
        </authorList>
    </citation>
    <scope>NUCLEOTIDE SEQUENCE [LARGE SCALE GENOMIC DNA]</scope>
    <source>
        <strain evidence="8">cv. PI 614886</strain>
    </source>
</reference>